<sequence length="40" mass="4523">MNSWLHGMNDDSLLVGVNCIAKLIGLEIEPYDLYKELDEA</sequence>
<accession>A0A1H0SNF2</accession>
<keyword evidence="2" id="KW-1185">Reference proteome</keyword>
<protein>
    <submittedName>
        <fullName evidence="1">Uncharacterized protein</fullName>
    </submittedName>
</protein>
<dbReference type="RefSeq" id="WP_090851464.1">
    <property type="nucleotide sequence ID" value="NZ_FNJU01000003.1"/>
</dbReference>
<dbReference type="Pfam" id="PF11042">
    <property type="entry name" value="DUF2750"/>
    <property type="match status" value="1"/>
</dbReference>
<evidence type="ECO:0000313" key="1">
    <source>
        <dbReference type="EMBL" id="SDP43079.1"/>
    </source>
</evidence>
<dbReference type="EMBL" id="FNJU01000003">
    <property type="protein sequence ID" value="SDP43079.1"/>
    <property type="molecule type" value="Genomic_DNA"/>
</dbReference>
<dbReference type="InterPro" id="IPR021284">
    <property type="entry name" value="DUF2750"/>
</dbReference>
<dbReference type="OrthoDB" id="2936081at2"/>
<dbReference type="Proteomes" id="UP000199159">
    <property type="component" value="Unassembled WGS sequence"/>
</dbReference>
<proteinExistence type="predicted"/>
<name>A0A1H0SNF2_9BACI</name>
<dbReference type="AlphaFoldDB" id="A0A1H0SNF2"/>
<reference evidence="2" key="1">
    <citation type="submission" date="2016-10" db="EMBL/GenBank/DDBJ databases">
        <authorList>
            <person name="Varghese N."/>
            <person name="Submissions S."/>
        </authorList>
    </citation>
    <scope>NUCLEOTIDE SEQUENCE [LARGE SCALE GENOMIC DNA]</scope>
    <source>
        <strain evidence="2">IBRC-M10078</strain>
    </source>
</reference>
<organism evidence="1 2">
    <name type="scientific">Litchfieldia salsa</name>
    <dbReference type="NCBI Taxonomy" id="930152"/>
    <lineage>
        <taxon>Bacteria</taxon>
        <taxon>Bacillati</taxon>
        <taxon>Bacillota</taxon>
        <taxon>Bacilli</taxon>
        <taxon>Bacillales</taxon>
        <taxon>Bacillaceae</taxon>
        <taxon>Litchfieldia</taxon>
    </lineage>
</organism>
<evidence type="ECO:0000313" key="2">
    <source>
        <dbReference type="Proteomes" id="UP000199159"/>
    </source>
</evidence>
<gene>
    <name evidence="1" type="ORF">SAMN05216565_10325</name>
</gene>